<feature type="active site" description="Proton donor/acceptor" evidence="7">
    <location>
        <position position="452"/>
    </location>
</feature>
<protein>
    <recommendedName>
        <fullName evidence="9">L,D-TPase catalytic domain-containing protein</fullName>
    </recommendedName>
</protein>
<dbReference type="CDD" id="cd16913">
    <property type="entry name" value="YkuD_like"/>
    <property type="match status" value="1"/>
</dbReference>
<accession>N6U587</accession>
<feature type="active site" description="Nucleophile" evidence="7">
    <location>
        <position position="468"/>
    </location>
</feature>
<reference evidence="10 11" key="1">
    <citation type="journal article" date="2012" name="BMC Genomics">
        <title>Genomic basis of broad host range and environmental adaptability of Rhizobium tropici CIAT 899 and Rhizobium sp. PRF 81 which are used in inoculants for common bean (Phaseolus vulgaris L.).</title>
        <authorList>
            <person name="Ormeno-Orrillo E."/>
            <person name="Menna P."/>
            <person name="Almeida L.G."/>
            <person name="Ollero F.J."/>
            <person name="Nicolas M.F."/>
            <person name="Pains Rodrigues E."/>
            <person name="Shigueyoshi Nakatani A."/>
            <person name="Silva Batista J.S."/>
            <person name="Oliveira Chueire L.M."/>
            <person name="Souza R.C."/>
            <person name="Ribeiro Vasconcelos A.T."/>
            <person name="Megias M."/>
            <person name="Hungria M."/>
            <person name="Martinez-Romero E."/>
        </authorList>
    </citation>
    <scope>NUCLEOTIDE SEQUENCE [LARGE SCALE GENOMIC DNA]</scope>
    <source>
        <strain evidence="10 11">PRF 81</strain>
    </source>
</reference>
<dbReference type="PANTHER" id="PTHR30582:SF30">
    <property type="entry name" value="BLR4375 PROTEIN"/>
    <property type="match status" value="1"/>
</dbReference>
<feature type="domain" description="L,D-TPase catalytic" evidence="9">
    <location>
        <begin position="359"/>
        <end position="492"/>
    </location>
</feature>
<keyword evidence="11" id="KW-1185">Reference proteome</keyword>
<dbReference type="AlphaFoldDB" id="N6U587"/>
<dbReference type="InterPro" id="IPR005490">
    <property type="entry name" value="LD_TPept_cat_dom"/>
</dbReference>
<dbReference type="PROSITE" id="PS52029">
    <property type="entry name" value="LD_TPASE"/>
    <property type="match status" value="1"/>
</dbReference>
<dbReference type="GO" id="GO:0005576">
    <property type="term" value="C:extracellular region"/>
    <property type="evidence" value="ECO:0007669"/>
    <property type="project" value="TreeGrafter"/>
</dbReference>
<evidence type="ECO:0000256" key="7">
    <source>
        <dbReference type="PROSITE-ProRule" id="PRU01373"/>
    </source>
</evidence>
<dbReference type="SUPFAM" id="SSF141523">
    <property type="entry name" value="L,D-transpeptidase catalytic domain-like"/>
    <property type="match status" value="1"/>
</dbReference>
<feature type="region of interest" description="Disordered" evidence="8">
    <location>
        <begin position="112"/>
        <end position="137"/>
    </location>
</feature>
<evidence type="ECO:0000256" key="3">
    <source>
        <dbReference type="ARBA" id="ARBA00022679"/>
    </source>
</evidence>
<dbReference type="InterPro" id="IPR036365">
    <property type="entry name" value="PGBD-like_sf"/>
</dbReference>
<evidence type="ECO:0000313" key="10">
    <source>
        <dbReference type="EMBL" id="ENN87779.1"/>
    </source>
</evidence>
<evidence type="ECO:0000256" key="5">
    <source>
        <dbReference type="ARBA" id="ARBA00022984"/>
    </source>
</evidence>
<dbReference type="GO" id="GO:0071972">
    <property type="term" value="F:peptidoglycan L,D-transpeptidase activity"/>
    <property type="evidence" value="ECO:0007669"/>
    <property type="project" value="TreeGrafter"/>
</dbReference>
<evidence type="ECO:0000256" key="2">
    <source>
        <dbReference type="ARBA" id="ARBA00005992"/>
    </source>
</evidence>
<comment type="pathway">
    <text evidence="1 7">Cell wall biogenesis; peptidoglycan biosynthesis.</text>
</comment>
<dbReference type="GO" id="GO:0016740">
    <property type="term" value="F:transferase activity"/>
    <property type="evidence" value="ECO:0007669"/>
    <property type="project" value="UniProtKB-KW"/>
</dbReference>
<evidence type="ECO:0000256" key="1">
    <source>
        <dbReference type="ARBA" id="ARBA00004752"/>
    </source>
</evidence>
<evidence type="ECO:0000256" key="8">
    <source>
        <dbReference type="SAM" id="MobiDB-lite"/>
    </source>
</evidence>
<dbReference type="STRING" id="363754.RHSP_47315"/>
<dbReference type="PANTHER" id="PTHR30582">
    <property type="entry name" value="L,D-TRANSPEPTIDASE"/>
    <property type="match status" value="1"/>
</dbReference>
<sequence>MCVSAERLSEDSTDVNRFVKLSFVLAMTATMSALALSNAQAQYYRGGNGNTVLVTPDGRILEQYPDGGGYSMARDGRGRRVLVDAYGNIVATEMRASTYYPKAPARDAYNDNGYGNGGRYGDTQLSNNGGYRDYRQYRTDGYGQQDQDIVTGGIPRDGDILRQPLDDQPMPGKSPNQMNSTGNDYASIDPQQGTPDIIRKPQQADPVITLKGKSKMEITALEVFLARQGISPGAIDGRMGANVTKAIYAYQQMTGQTLDPNNTDAILEQLRMSGGMPIINYTITAADAAGPYVASIPEDYAAKSQMPSLGYTSTTEMLAERFHMDEGYLKALNPGVDFTVPGNTIKVVNTGPSKTGAVAKILADKGRKQVFAYDANGTLIAAYPASIGSADTPSPSGTVTVERVAFNPGYTYNPKINFQQAGNDKVLNIPPGPNGPVGTVWMALSKPTYGIHGTPDPSRIGKTQSHGCVRLTNWDATELAKMVKPGVVVEFVD</sequence>
<keyword evidence="3" id="KW-0808">Transferase</keyword>
<comment type="similarity">
    <text evidence="2">Belongs to the YkuD family.</text>
</comment>
<keyword evidence="6 7" id="KW-0961">Cell wall biogenesis/degradation</keyword>
<keyword evidence="4 7" id="KW-0133">Cell shape</keyword>
<dbReference type="GO" id="GO:0071555">
    <property type="term" value="P:cell wall organization"/>
    <property type="evidence" value="ECO:0007669"/>
    <property type="project" value="UniProtKB-UniRule"/>
</dbReference>
<name>N6U587_9HYPH</name>
<proteinExistence type="inferred from homology"/>
<dbReference type="GO" id="GO:0008360">
    <property type="term" value="P:regulation of cell shape"/>
    <property type="evidence" value="ECO:0007669"/>
    <property type="project" value="UniProtKB-UniRule"/>
</dbReference>
<gene>
    <name evidence="10" type="ORF">RHSP_47315</name>
</gene>
<dbReference type="GO" id="GO:0018104">
    <property type="term" value="P:peptidoglycan-protein cross-linking"/>
    <property type="evidence" value="ECO:0007669"/>
    <property type="project" value="TreeGrafter"/>
</dbReference>
<organism evidence="10 11">
    <name type="scientific">Rhizobium freirei PRF 81</name>
    <dbReference type="NCBI Taxonomy" id="363754"/>
    <lineage>
        <taxon>Bacteria</taxon>
        <taxon>Pseudomonadati</taxon>
        <taxon>Pseudomonadota</taxon>
        <taxon>Alphaproteobacteria</taxon>
        <taxon>Hyphomicrobiales</taxon>
        <taxon>Rhizobiaceae</taxon>
        <taxon>Rhizobium/Agrobacterium group</taxon>
        <taxon>Rhizobium</taxon>
    </lineage>
</organism>
<evidence type="ECO:0000313" key="11">
    <source>
        <dbReference type="Proteomes" id="UP000012429"/>
    </source>
</evidence>
<dbReference type="PATRIC" id="fig|363754.4.peg.2217"/>
<dbReference type="InterPro" id="IPR038063">
    <property type="entry name" value="Transpep_catalytic_dom"/>
</dbReference>
<dbReference type="Gene3D" id="2.40.440.10">
    <property type="entry name" value="L,D-transpeptidase catalytic domain-like"/>
    <property type="match status" value="1"/>
</dbReference>
<dbReference type="SUPFAM" id="SSF47090">
    <property type="entry name" value="PGBD-like"/>
    <property type="match status" value="1"/>
</dbReference>
<dbReference type="EMBL" id="AQHN01000055">
    <property type="protein sequence ID" value="ENN87779.1"/>
    <property type="molecule type" value="Genomic_DNA"/>
</dbReference>
<dbReference type="InterPro" id="IPR050979">
    <property type="entry name" value="LD-transpeptidase"/>
</dbReference>
<feature type="region of interest" description="Disordered" evidence="8">
    <location>
        <begin position="155"/>
        <end position="181"/>
    </location>
</feature>
<evidence type="ECO:0000256" key="4">
    <source>
        <dbReference type="ARBA" id="ARBA00022960"/>
    </source>
</evidence>
<dbReference type="UniPathway" id="UPA00219"/>
<keyword evidence="5 7" id="KW-0573">Peptidoglycan synthesis</keyword>
<evidence type="ECO:0000256" key="6">
    <source>
        <dbReference type="ARBA" id="ARBA00023316"/>
    </source>
</evidence>
<evidence type="ECO:0000259" key="9">
    <source>
        <dbReference type="PROSITE" id="PS52029"/>
    </source>
</evidence>
<dbReference type="Pfam" id="PF03734">
    <property type="entry name" value="YkuD"/>
    <property type="match status" value="1"/>
</dbReference>
<comment type="caution">
    <text evidence="10">The sequence shown here is derived from an EMBL/GenBank/DDBJ whole genome shotgun (WGS) entry which is preliminary data.</text>
</comment>
<dbReference type="Proteomes" id="UP000012429">
    <property type="component" value="Unassembled WGS sequence"/>
</dbReference>